<evidence type="ECO:0000256" key="1">
    <source>
        <dbReference type="SAM" id="Coils"/>
    </source>
</evidence>
<dbReference type="Proteomes" id="UP000030747">
    <property type="component" value="Unassembled WGS sequence"/>
</dbReference>
<reference evidence="3" key="1">
    <citation type="submission" date="2013-10" db="EMBL/GenBank/DDBJ databases">
        <title>Genomic analysis of the causative agents of coccidiosis in chickens.</title>
        <authorList>
            <person name="Reid A.J."/>
            <person name="Blake D."/>
            <person name="Billington K."/>
            <person name="Browne H."/>
            <person name="Dunn M."/>
            <person name="Hung S."/>
            <person name="Kawahara F."/>
            <person name="Miranda-Saavedra D."/>
            <person name="Mourier T."/>
            <person name="Nagra H."/>
            <person name="Otto T.D."/>
            <person name="Rawlings N."/>
            <person name="Sanchez A."/>
            <person name="Sanders M."/>
            <person name="Subramaniam C."/>
            <person name="Tay Y."/>
            <person name="Dear P."/>
            <person name="Doerig C."/>
            <person name="Gruber A."/>
            <person name="Parkinson J."/>
            <person name="Shirley M."/>
            <person name="Wan K.L."/>
            <person name="Berriman M."/>
            <person name="Tomley F."/>
            <person name="Pain A."/>
        </authorList>
    </citation>
    <scope>NUCLEOTIDE SEQUENCE [LARGE SCALE GENOMIC DNA]</scope>
    <source>
        <strain evidence="3">Houghton</strain>
    </source>
</reference>
<dbReference type="RefSeq" id="XP_013227830.1">
    <property type="nucleotide sequence ID" value="XM_013372376.1"/>
</dbReference>
<feature type="coiled-coil region" evidence="1">
    <location>
        <begin position="126"/>
        <end position="183"/>
    </location>
</feature>
<sequence length="222" mass="26047">MMYPPRQAARKDPWKTTIHGSPLQPSRFMNHSRQQKLLQMKREEEMNHHSVKVQNMTAKRTEGKPDPRLEAVEASSPGENTVSPTPPPEQATDPDWADVDEYNSFKAKLEEQALSQERVRRQNWLRGELEAQLKEQRHQKEVQKREEIECARELRKELDLWKAQEQEKQKNALEKMLHQKEVLDAQMQERQKLEEVSGSGLLLHAFSHYPPKDTKARHGLLH</sequence>
<protein>
    <submittedName>
        <fullName evidence="3">Uncharacterized protein</fullName>
    </submittedName>
</protein>
<dbReference type="GeneID" id="25250193"/>
<keyword evidence="1" id="KW-0175">Coiled coil</keyword>
<dbReference type="EMBL" id="HG673746">
    <property type="protein sequence ID" value="CDJ36992.1"/>
    <property type="molecule type" value="Genomic_DNA"/>
</dbReference>
<feature type="compositionally biased region" description="Basic and acidic residues" evidence="2">
    <location>
        <begin position="59"/>
        <end position="71"/>
    </location>
</feature>
<feature type="region of interest" description="Disordered" evidence="2">
    <location>
        <begin position="1"/>
        <end position="96"/>
    </location>
</feature>
<reference evidence="3" key="2">
    <citation type="submission" date="2013-10" db="EMBL/GenBank/DDBJ databases">
        <authorList>
            <person name="Aslett M."/>
        </authorList>
    </citation>
    <scope>NUCLEOTIDE SEQUENCE [LARGE SCALE GENOMIC DNA]</scope>
    <source>
        <strain evidence="3">Houghton</strain>
    </source>
</reference>
<dbReference type="AlphaFoldDB" id="U6KL56"/>
<evidence type="ECO:0000313" key="3">
    <source>
        <dbReference type="EMBL" id="CDJ36992.1"/>
    </source>
</evidence>
<keyword evidence="4" id="KW-1185">Reference proteome</keyword>
<organism evidence="3 4">
    <name type="scientific">Eimeria tenella</name>
    <name type="common">Coccidian parasite</name>
    <dbReference type="NCBI Taxonomy" id="5802"/>
    <lineage>
        <taxon>Eukaryota</taxon>
        <taxon>Sar</taxon>
        <taxon>Alveolata</taxon>
        <taxon>Apicomplexa</taxon>
        <taxon>Conoidasida</taxon>
        <taxon>Coccidia</taxon>
        <taxon>Eucoccidiorida</taxon>
        <taxon>Eimeriorina</taxon>
        <taxon>Eimeriidae</taxon>
        <taxon>Eimeria</taxon>
    </lineage>
</organism>
<gene>
    <name evidence="3" type="ORF">ETH_00004925</name>
</gene>
<proteinExistence type="predicted"/>
<dbReference type="VEuPathDB" id="ToxoDB:ETH2_0814600"/>
<name>U6KL56_EIMTE</name>
<feature type="compositionally biased region" description="Polar residues" evidence="2">
    <location>
        <begin position="23"/>
        <end position="37"/>
    </location>
</feature>
<accession>U6KL56</accession>
<evidence type="ECO:0000313" key="4">
    <source>
        <dbReference type="Proteomes" id="UP000030747"/>
    </source>
</evidence>
<evidence type="ECO:0000256" key="2">
    <source>
        <dbReference type="SAM" id="MobiDB-lite"/>
    </source>
</evidence>
<dbReference type="OrthoDB" id="10281274at2759"/>
<dbReference type="VEuPathDB" id="ToxoDB:ETH_00004925"/>